<feature type="chain" id="PRO_5024828043" evidence="2">
    <location>
        <begin position="18"/>
        <end position="343"/>
    </location>
</feature>
<dbReference type="RefSeq" id="WP_152430263.1">
    <property type="nucleotide sequence ID" value="NZ_CBCSDK010000002.1"/>
</dbReference>
<dbReference type="SUPFAM" id="SSF52266">
    <property type="entry name" value="SGNH hydrolase"/>
    <property type="match status" value="1"/>
</dbReference>
<dbReference type="InterPro" id="IPR001087">
    <property type="entry name" value="GDSL"/>
</dbReference>
<dbReference type="InterPro" id="IPR036514">
    <property type="entry name" value="SGNH_hydro_sf"/>
</dbReference>
<dbReference type="Proteomes" id="UP000326936">
    <property type="component" value="Chromosome"/>
</dbReference>
<dbReference type="PANTHER" id="PTHR22835:SF683">
    <property type="entry name" value="OS05G0506800 PROTEIN"/>
    <property type="match status" value="1"/>
</dbReference>
<keyword evidence="2" id="KW-0732">Signal</keyword>
<dbReference type="Pfam" id="PF00657">
    <property type="entry name" value="Lipase_GDSL"/>
    <property type="match status" value="1"/>
</dbReference>
<proteinExistence type="inferred from homology"/>
<reference evidence="3 4" key="1">
    <citation type="submission" date="2019-10" db="EMBL/GenBank/DDBJ databases">
        <title>Complete genome sequence of Vibrio sp. strain THAF100, isolated from non-filtered water from the water column of tank 6 of a marine aquarium containing stony-coral fragments. Water maintained at 26 degree C.</title>
        <authorList>
            <person name="Ruckert C."/>
            <person name="Franco A."/>
            <person name="Kalinowski J."/>
            <person name="Glaeser S."/>
        </authorList>
    </citation>
    <scope>NUCLEOTIDE SEQUENCE [LARGE SCALE GENOMIC DNA]</scope>
    <source>
        <strain evidence="3 4">THAF100</strain>
    </source>
</reference>
<keyword evidence="3" id="KW-0378">Hydrolase</keyword>
<dbReference type="OrthoDB" id="5292073at2"/>
<keyword evidence="4" id="KW-1185">Reference proteome</keyword>
<dbReference type="AlphaFoldDB" id="A0A5P9CK46"/>
<organism evidence="3 4">
    <name type="scientific">Vibrio aquimaris</name>
    <dbReference type="NCBI Taxonomy" id="2587862"/>
    <lineage>
        <taxon>Bacteria</taxon>
        <taxon>Pseudomonadati</taxon>
        <taxon>Pseudomonadota</taxon>
        <taxon>Gammaproteobacteria</taxon>
        <taxon>Vibrionales</taxon>
        <taxon>Vibrionaceae</taxon>
        <taxon>Vibrio</taxon>
    </lineage>
</organism>
<evidence type="ECO:0000313" key="4">
    <source>
        <dbReference type="Proteomes" id="UP000326936"/>
    </source>
</evidence>
<evidence type="ECO:0000313" key="3">
    <source>
        <dbReference type="EMBL" id="QFT26067.1"/>
    </source>
</evidence>
<protein>
    <submittedName>
        <fullName evidence="3">GDSL-like Lipase/Acylhydrolase</fullName>
    </submittedName>
</protein>
<dbReference type="GO" id="GO:0016788">
    <property type="term" value="F:hydrolase activity, acting on ester bonds"/>
    <property type="evidence" value="ECO:0007669"/>
    <property type="project" value="InterPro"/>
</dbReference>
<gene>
    <name evidence="3" type="ORF">FIV01_06485</name>
</gene>
<accession>A0A5P9CK46</accession>
<evidence type="ECO:0000256" key="1">
    <source>
        <dbReference type="ARBA" id="ARBA00008668"/>
    </source>
</evidence>
<dbReference type="Gene3D" id="3.40.50.1110">
    <property type="entry name" value="SGNH hydrolase"/>
    <property type="match status" value="1"/>
</dbReference>
<feature type="signal peptide" evidence="2">
    <location>
        <begin position="1"/>
        <end position="17"/>
    </location>
</feature>
<dbReference type="CDD" id="cd01846">
    <property type="entry name" value="fatty_acyltransferase_like"/>
    <property type="match status" value="1"/>
</dbReference>
<dbReference type="KEGG" id="vaq:FIV01_06485"/>
<dbReference type="EMBL" id="CP045350">
    <property type="protein sequence ID" value="QFT26067.1"/>
    <property type="molecule type" value="Genomic_DNA"/>
</dbReference>
<dbReference type="PANTHER" id="PTHR22835">
    <property type="entry name" value="ZINC FINGER FYVE DOMAIN CONTAINING PROTEIN"/>
    <property type="match status" value="1"/>
</dbReference>
<evidence type="ECO:0000256" key="2">
    <source>
        <dbReference type="SAM" id="SignalP"/>
    </source>
</evidence>
<name>A0A5P9CK46_9VIBR</name>
<sequence precursor="true">MRLLTLFALLCPFYVLASDFKSISSFGDSLSDCGNKFAVSQEFNLATKGAVLASTSAPNWQGRASNGRVWTEYLAQMLKLPPVSPARVEINTDIHVEKRDEKSSYFIHMEPLLGNNWSVGGAMALAGNFNNLSKGQDVLSFSGGKVLPNSSLQISNRIAAKGAFQKGTIVTYMVGTNNMWYSLYGELGQTGAEAAAMVAVDIRELIDNEAETIIVSNIPDFSAAPWLQDKAVQAEGFIRNFNQILENQLKDINQANPTVNIVYADAYTFYKNIKETVLEEGLYEDKMLNIKLTNVKDASFEVETGEVTGNPEQFMYWDGIHPTTNMHKLYAKYVSEVVKSSIN</sequence>
<comment type="similarity">
    <text evidence="1">Belongs to the 'GDSL' lipolytic enzyme family.</text>
</comment>